<evidence type="ECO:0000256" key="7">
    <source>
        <dbReference type="SAM" id="MobiDB-lite"/>
    </source>
</evidence>
<evidence type="ECO:0000256" key="4">
    <source>
        <dbReference type="ARBA" id="ARBA00023306"/>
    </source>
</evidence>
<dbReference type="HAMAP" id="MF_00267">
    <property type="entry name" value="MinC"/>
    <property type="match status" value="1"/>
</dbReference>
<evidence type="ECO:0000256" key="2">
    <source>
        <dbReference type="ARBA" id="ARBA00022618"/>
    </source>
</evidence>
<comment type="function">
    <text evidence="5 6">Cell division inhibitor that blocks the formation of polar Z ring septums. Rapidly oscillates between the poles of the cell to destabilize FtsZ filaments that have formed before they mature into polar Z rings. Prevents FtsZ polymerization.</text>
</comment>
<dbReference type="Pfam" id="PF05209">
    <property type="entry name" value="MinC_N"/>
    <property type="match status" value="1"/>
</dbReference>
<keyword evidence="11" id="KW-1185">Reference proteome</keyword>
<accession>A0A7C9TJB5</accession>
<evidence type="ECO:0000256" key="6">
    <source>
        <dbReference type="HAMAP-Rule" id="MF_00267"/>
    </source>
</evidence>
<comment type="similarity">
    <text evidence="1 6">Belongs to the MinC family.</text>
</comment>
<reference evidence="10 11" key="1">
    <citation type="submission" date="2020-02" db="EMBL/GenBank/DDBJ databases">
        <title>Ideonella bacterium strain TBM-1.</title>
        <authorList>
            <person name="Chen W.-M."/>
        </authorList>
    </citation>
    <scope>NUCLEOTIDE SEQUENCE [LARGE SCALE GENOMIC DNA]</scope>
    <source>
        <strain evidence="10 11">TBM-1</strain>
    </source>
</reference>
<dbReference type="InterPro" id="IPR005526">
    <property type="entry name" value="Septum_form_inhib_MinC_C"/>
</dbReference>
<dbReference type="GO" id="GO:0051302">
    <property type="term" value="P:regulation of cell division"/>
    <property type="evidence" value="ECO:0007669"/>
    <property type="project" value="InterPro"/>
</dbReference>
<dbReference type="GO" id="GO:0000917">
    <property type="term" value="P:division septum assembly"/>
    <property type="evidence" value="ECO:0007669"/>
    <property type="project" value="UniProtKB-KW"/>
</dbReference>
<dbReference type="Pfam" id="PF03775">
    <property type="entry name" value="MinC_C"/>
    <property type="match status" value="1"/>
</dbReference>
<organism evidence="10 11">
    <name type="scientific">Ideonella livida</name>
    <dbReference type="NCBI Taxonomy" id="2707176"/>
    <lineage>
        <taxon>Bacteria</taxon>
        <taxon>Pseudomonadati</taxon>
        <taxon>Pseudomonadota</taxon>
        <taxon>Betaproteobacteria</taxon>
        <taxon>Burkholderiales</taxon>
        <taxon>Sphaerotilaceae</taxon>
        <taxon>Ideonella</taxon>
    </lineage>
</organism>
<dbReference type="PANTHER" id="PTHR34108">
    <property type="entry name" value="SEPTUM SITE-DETERMINING PROTEIN MINC"/>
    <property type="match status" value="1"/>
</dbReference>
<feature type="compositionally biased region" description="Low complexity" evidence="7">
    <location>
        <begin position="113"/>
        <end position="146"/>
    </location>
</feature>
<evidence type="ECO:0000259" key="8">
    <source>
        <dbReference type="Pfam" id="PF03775"/>
    </source>
</evidence>
<dbReference type="InterPro" id="IPR016098">
    <property type="entry name" value="CAP/MinC_C"/>
</dbReference>
<proteinExistence type="inferred from homology"/>
<dbReference type="EMBL" id="JAAGOH010000011">
    <property type="protein sequence ID" value="NDY91638.1"/>
    <property type="molecule type" value="Genomic_DNA"/>
</dbReference>
<dbReference type="AlphaFoldDB" id="A0A7C9TJB5"/>
<feature type="domain" description="Septum formation inhibitor MinC N-terminal" evidence="9">
    <location>
        <begin position="17"/>
        <end position="91"/>
    </location>
</feature>
<keyword evidence="3 6" id="KW-0717">Septation</keyword>
<dbReference type="Proteomes" id="UP000484255">
    <property type="component" value="Unassembled WGS sequence"/>
</dbReference>
<evidence type="ECO:0000313" key="10">
    <source>
        <dbReference type="EMBL" id="NDY91638.1"/>
    </source>
</evidence>
<comment type="caution">
    <text evidence="10">The sequence shown here is derived from an EMBL/GenBank/DDBJ whole genome shotgun (WGS) entry which is preliminary data.</text>
</comment>
<keyword evidence="2 6" id="KW-0132">Cell division</keyword>
<dbReference type="InterPro" id="IPR013033">
    <property type="entry name" value="MinC"/>
</dbReference>
<dbReference type="Gene3D" id="2.160.20.70">
    <property type="match status" value="1"/>
</dbReference>
<dbReference type="GO" id="GO:0000902">
    <property type="term" value="P:cell morphogenesis"/>
    <property type="evidence" value="ECO:0007669"/>
    <property type="project" value="InterPro"/>
</dbReference>
<name>A0A7C9TJB5_9BURK</name>
<feature type="domain" description="Septum formation inhibitor MinC C-terminal" evidence="8">
    <location>
        <begin position="168"/>
        <end position="269"/>
    </location>
</feature>
<dbReference type="NCBIfam" id="TIGR01222">
    <property type="entry name" value="minC"/>
    <property type="match status" value="1"/>
</dbReference>
<gene>
    <name evidence="6 10" type="primary">minC</name>
    <name evidence="10" type="ORF">G3A44_10615</name>
</gene>
<evidence type="ECO:0000259" key="9">
    <source>
        <dbReference type="Pfam" id="PF05209"/>
    </source>
</evidence>
<dbReference type="SUPFAM" id="SSF63848">
    <property type="entry name" value="Cell-division inhibitor MinC, C-terminal domain"/>
    <property type="match status" value="1"/>
</dbReference>
<evidence type="ECO:0000256" key="5">
    <source>
        <dbReference type="ARBA" id="ARBA00025606"/>
    </source>
</evidence>
<dbReference type="InterPro" id="IPR007874">
    <property type="entry name" value="MinC_N"/>
</dbReference>
<protein>
    <recommendedName>
        <fullName evidence="6">Probable septum site-determining protein MinC</fullName>
    </recommendedName>
</protein>
<evidence type="ECO:0000256" key="3">
    <source>
        <dbReference type="ARBA" id="ARBA00023210"/>
    </source>
</evidence>
<sequence length="274" mass="28073">MAAYRPVSRKAEATALFDLKSTSLPVLALLLRTVDLDALTAQMQQRYGDSPGLFEHEPLCIDLAGLRELDEAPAPDFVRLLALLRGLGFNPVAVRGGLPLHMAAGLAAGLAEAPDAAGPSPAPEASAAPAAVPQADNSSLPASAAPALPPTEVAPAGPAPSALGGTLIIDRPVRSGQRIYARGGDLIVLGMVNAGAEVVADGSVHVYAPLRGRAVAGVLGDTRARVFSTCMQAQLISIAGLWKTAEDGWPAGLQGQPAQARLEGERLVLEVIKG</sequence>
<evidence type="ECO:0000313" key="11">
    <source>
        <dbReference type="Proteomes" id="UP000484255"/>
    </source>
</evidence>
<dbReference type="GO" id="GO:1901891">
    <property type="term" value="P:regulation of cell septum assembly"/>
    <property type="evidence" value="ECO:0007669"/>
    <property type="project" value="InterPro"/>
</dbReference>
<evidence type="ECO:0000256" key="1">
    <source>
        <dbReference type="ARBA" id="ARBA00006291"/>
    </source>
</evidence>
<keyword evidence="4 6" id="KW-0131">Cell cycle</keyword>
<dbReference type="Gene3D" id="3.30.70.260">
    <property type="match status" value="1"/>
</dbReference>
<feature type="region of interest" description="Disordered" evidence="7">
    <location>
        <begin position="113"/>
        <end position="156"/>
    </location>
</feature>
<dbReference type="PANTHER" id="PTHR34108:SF1">
    <property type="entry name" value="SEPTUM SITE-DETERMINING PROTEIN MINC"/>
    <property type="match status" value="1"/>
</dbReference>
<dbReference type="InterPro" id="IPR036145">
    <property type="entry name" value="MinC_C_sf"/>
</dbReference>
<comment type="subunit">
    <text evidence="6">Interacts with MinD and FtsZ.</text>
</comment>
<dbReference type="RefSeq" id="WP_163457495.1">
    <property type="nucleotide sequence ID" value="NZ_JAAGOH010000011.1"/>
</dbReference>